<protein>
    <submittedName>
        <fullName evidence="2">Lasso peptide biosynthesis B2 protein</fullName>
    </submittedName>
</protein>
<evidence type="ECO:0000313" key="2">
    <source>
        <dbReference type="EMBL" id="MFC5652875.1"/>
    </source>
</evidence>
<gene>
    <name evidence="2" type="ORF">ACFPYJ_27980</name>
</gene>
<feature type="domain" description="Microcin J25-processing protein McjB C-terminal" evidence="1">
    <location>
        <begin position="30"/>
        <end position="136"/>
    </location>
</feature>
<comment type="caution">
    <text evidence="2">The sequence shown here is derived from an EMBL/GenBank/DDBJ whole genome shotgun (WGS) entry which is preliminary data.</text>
</comment>
<dbReference type="EMBL" id="JBHSOW010000106">
    <property type="protein sequence ID" value="MFC5652875.1"/>
    <property type="molecule type" value="Genomic_DNA"/>
</dbReference>
<evidence type="ECO:0000259" key="1">
    <source>
        <dbReference type="Pfam" id="PF13471"/>
    </source>
</evidence>
<dbReference type="InterPro" id="IPR032708">
    <property type="entry name" value="McjB_C"/>
</dbReference>
<reference evidence="3" key="1">
    <citation type="journal article" date="2019" name="Int. J. Syst. Evol. Microbiol.">
        <title>The Global Catalogue of Microorganisms (GCM) 10K type strain sequencing project: providing services to taxonomists for standard genome sequencing and annotation.</title>
        <authorList>
            <consortium name="The Broad Institute Genomics Platform"/>
            <consortium name="The Broad Institute Genome Sequencing Center for Infectious Disease"/>
            <person name="Wu L."/>
            <person name="Ma J."/>
        </authorList>
    </citation>
    <scope>NUCLEOTIDE SEQUENCE [LARGE SCALE GENOMIC DNA]</scope>
    <source>
        <strain evidence="3">CGMCC 1.3240</strain>
    </source>
</reference>
<sequence>MKMFLSMSPYMKRLVVEAFIYLGWARILKALPFSKIASSLGKRMEETPFQRDRVNEAELLQIAKAIHIVSRNTWWESKCLVMAIAGMKMLERRRINSTLYLGTARNSRGQMIAHAWLRSGPLYLTGADEMDKYTVVGIFGKTIRYTENQRSTING</sequence>
<accession>A0ABW0W3W7</accession>
<dbReference type="Pfam" id="PF13471">
    <property type="entry name" value="Transglut_core3"/>
    <property type="match status" value="1"/>
</dbReference>
<keyword evidence="3" id="KW-1185">Reference proteome</keyword>
<organism evidence="2 3">
    <name type="scientific">Paenibacillus solisilvae</name>
    <dbReference type="NCBI Taxonomy" id="2486751"/>
    <lineage>
        <taxon>Bacteria</taxon>
        <taxon>Bacillati</taxon>
        <taxon>Bacillota</taxon>
        <taxon>Bacilli</taxon>
        <taxon>Bacillales</taxon>
        <taxon>Paenibacillaceae</taxon>
        <taxon>Paenibacillus</taxon>
    </lineage>
</organism>
<proteinExistence type="predicted"/>
<evidence type="ECO:0000313" key="3">
    <source>
        <dbReference type="Proteomes" id="UP001596047"/>
    </source>
</evidence>
<name>A0ABW0W3W7_9BACL</name>
<dbReference type="InterPro" id="IPR053521">
    <property type="entry name" value="McjB-like"/>
</dbReference>
<dbReference type="RefSeq" id="WP_379191529.1">
    <property type="nucleotide sequence ID" value="NZ_JBHSOW010000106.1"/>
</dbReference>
<dbReference type="NCBIfam" id="NF033537">
    <property type="entry name" value="lasso_biosyn_B2"/>
    <property type="match status" value="1"/>
</dbReference>
<dbReference type="Proteomes" id="UP001596047">
    <property type="component" value="Unassembled WGS sequence"/>
</dbReference>